<dbReference type="PRINTS" id="PR01651">
    <property type="entry name" value="SECGEXPORT"/>
</dbReference>
<dbReference type="PANTHER" id="PTHR34182">
    <property type="entry name" value="PROTEIN-EXPORT MEMBRANE PROTEIN SECG"/>
    <property type="match status" value="1"/>
</dbReference>
<comment type="caution">
    <text evidence="11">The sequence shown here is derived from an EMBL/GenBank/DDBJ whole genome shotgun (WGS) entry which is preliminary data.</text>
</comment>
<evidence type="ECO:0000256" key="7">
    <source>
        <dbReference type="ARBA" id="ARBA00022989"/>
    </source>
</evidence>
<dbReference type="NCBIfam" id="TIGR00810">
    <property type="entry name" value="secG"/>
    <property type="match status" value="1"/>
</dbReference>
<evidence type="ECO:0000256" key="9">
    <source>
        <dbReference type="ARBA" id="ARBA00023136"/>
    </source>
</evidence>
<keyword evidence="9 10" id="KW-0472">Membrane</keyword>
<comment type="function">
    <text evidence="10">Involved in protein export. Participates in an early event of protein translocation.</text>
</comment>
<sequence>MGVLEIVFGVILLLFALGIIAVVLLQEGRQAGLSGVIQGGADSFLAKNKARTVDAFLSRSTKFIAIVFFVMTIVMNIVVALMAK</sequence>
<dbReference type="Proteomes" id="UP001489509">
    <property type="component" value="Unassembled WGS sequence"/>
</dbReference>
<dbReference type="PANTHER" id="PTHR34182:SF1">
    <property type="entry name" value="PROTEIN-EXPORT MEMBRANE PROTEIN SECG"/>
    <property type="match status" value="1"/>
</dbReference>
<feature type="transmembrane region" description="Helical" evidence="10">
    <location>
        <begin position="6"/>
        <end position="25"/>
    </location>
</feature>
<evidence type="ECO:0000256" key="5">
    <source>
        <dbReference type="ARBA" id="ARBA00022692"/>
    </source>
</evidence>
<comment type="similarity">
    <text evidence="2 10">Belongs to the SecG family.</text>
</comment>
<evidence type="ECO:0000313" key="11">
    <source>
        <dbReference type="EMBL" id="MEQ2440840.1"/>
    </source>
</evidence>
<evidence type="ECO:0000256" key="4">
    <source>
        <dbReference type="ARBA" id="ARBA00022475"/>
    </source>
</evidence>
<comment type="subcellular location">
    <subcellularLocation>
        <location evidence="1 10">Cell membrane</location>
        <topology evidence="1 10">Multi-pass membrane protein</topology>
    </subcellularLocation>
</comment>
<reference evidence="11 12" key="1">
    <citation type="submission" date="2024-03" db="EMBL/GenBank/DDBJ databases">
        <title>Human intestinal bacterial collection.</title>
        <authorList>
            <person name="Pauvert C."/>
            <person name="Hitch T.C.A."/>
            <person name="Clavel T."/>
        </authorList>
    </citation>
    <scope>NUCLEOTIDE SEQUENCE [LARGE SCALE GENOMIC DNA]</scope>
    <source>
        <strain evidence="11 12">CLA-JM-H44</strain>
    </source>
</reference>
<protein>
    <recommendedName>
        <fullName evidence="10">Protein-export membrane protein SecG</fullName>
    </recommendedName>
</protein>
<organism evidence="11 12">
    <name type="scientific">Solibaculum intestinale</name>
    <dbReference type="NCBI Taxonomy" id="3133165"/>
    <lineage>
        <taxon>Bacteria</taxon>
        <taxon>Bacillati</taxon>
        <taxon>Bacillota</taxon>
        <taxon>Clostridia</taxon>
        <taxon>Eubacteriales</taxon>
        <taxon>Oscillospiraceae</taxon>
        <taxon>Solibaculum</taxon>
    </lineage>
</organism>
<dbReference type="RefSeq" id="WP_349219575.1">
    <property type="nucleotide sequence ID" value="NZ_JBBMFD010000013.1"/>
</dbReference>
<evidence type="ECO:0000256" key="10">
    <source>
        <dbReference type="RuleBase" id="RU365087"/>
    </source>
</evidence>
<keyword evidence="12" id="KW-1185">Reference proteome</keyword>
<dbReference type="InterPro" id="IPR004692">
    <property type="entry name" value="SecG"/>
</dbReference>
<name>A0ABV1E0L7_9FIRM</name>
<evidence type="ECO:0000256" key="1">
    <source>
        <dbReference type="ARBA" id="ARBA00004651"/>
    </source>
</evidence>
<keyword evidence="5 10" id="KW-0812">Transmembrane</keyword>
<accession>A0ABV1E0L7</accession>
<evidence type="ECO:0000256" key="8">
    <source>
        <dbReference type="ARBA" id="ARBA00023010"/>
    </source>
</evidence>
<keyword evidence="3 10" id="KW-0813">Transport</keyword>
<proteinExistence type="inferred from homology"/>
<keyword evidence="6 10" id="KW-0653">Protein transport</keyword>
<dbReference type="Pfam" id="PF03840">
    <property type="entry name" value="SecG"/>
    <property type="match status" value="1"/>
</dbReference>
<keyword evidence="7 10" id="KW-1133">Transmembrane helix</keyword>
<keyword evidence="8 10" id="KW-0811">Translocation</keyword>
<evidence type="ECO:0000256" key="3">
    <source>
        <dbReference type="ARBA" id="ARBA00022448"/>
    </source>
</evidence>
<dbReference type="EMBL" id="JBBMFD010000013">
    <property type="protein sequence ID" value="MEQ2440840.1"/>
    <property type="molecule type" value="Genomic_DNA"/>
</dbReference>
<feature type="transmembrane region" description="Helical" evidence="10">
    <location>
        <begin position="63"/>
        <end position="83"/>
    </location>
</feature>
<gene>
    <name evidence="11" type="primary">secG</name>
    <name evidence="11" type="ORF">WMO26_08395</name>
</gene>
<evidence type="ECO:0000313" key="12">
    <source>
        <dbReference type="Proteomes" id="UP001489509"/>
    </source>
</evidence>
<evidence type="ECO:0000256" key="6">
    <source>
        <dbReference type="ARBA" id="ARBA00022927"/>
    </source>
</evidence>
<keyword evidence="4 10" id="KW-1003">Cell membrane</keyword>
<evidence type="ECO:0000256" key="2">
    <source>
        <dbReference type="ARBA" id="ARBA00008445"/>
    </source>
</evidence>